<accession>K9W9U2</accession>
<keyword evidence="2" id="KW-1185">Reference proteome</keyword>
<dbReference type="Proteomes" id="UP000010471">
    <property type="component" value="Chromosome"/>
</dbReference>
<protein>
    <submittedName>
        <fullName evidence="1">Uncharacterized protein</fullName>
    </submittedName>
</protein>
<dbReference type="STRING" id="1173027.Mic7113_1245"/>
<sequence>MTASINPYLLRQGTQLAIAHQGKDIQLFEGMPVTVELKPVLEAKDESITLNIPSDPAVNPNKPDER</sequence>
<dbReference type="HOGENOM" id="CLU_2826347_0_0_3"/>
<reference evidence="1 2" key="1">
    <citation type="submission" date="2012-06" db="EMBL/GenBank/DDBJ databases">
        <title>Finished chromosome of genome of Microcoleus sp. PCC 7113.</title>
        <authorList>
            <consortium name="US DOE Joint Genome Institute"/>
            <person name="Gugger M."/>
            <person name="Coursin T."/>
            <person name="Rippka R."/>
            <person name="Tandeau De Marsac N."/>
            <person name="Huntemann M."/>
            <person name="Wei C.-L."/>
            <person name="Han J."/>
            <person name="Detter J.C."/>
            <person name="Han C."/>
            <person name="Tapia R."/>
            <person name="Chen A."/>
            <person name="Kyrpides N."/>
            <person name="Mavromatis K."/>
            <person name="Markowitz V."/>
            <person name="Szeto E."/>
            <person name="Ivanova N."/>
            <person name="Pagani I."/>
            <person name="Pati A."/>
            <person name="Goodwin L."/>
            <person name="Nordberg H.P."/>
            <person name="Cantor M.N."/>
            <person name="Hua S.X."/>
            <person name="Woyke T."/>
            <person name="Kerfeld C.A."/>
        </authorList>
    </citation>
    <scope>NUCLEOTIDE SEQUENCE [LARGE SCALE GENOMIC DNA]</scope>
    <source>
        <strain evidence="1 2">PCC 7113</strain>
    </source>
</reference>
<dbReference type="AlphaFoldDB" id="K9W9U2"/>
<organism evidence="1 2">
    <name type="scientific">Allocoleopsis franciscana PCC 7113</name>
    <dbReference type="NCBI Taxonomy" id="1173027"/>
    <lineage>
        <taxon>Bacteria</taxon>
        <taxon>Bacillati</taxon>
        <taxon>Cyanobacteriota</taxon>
        <taxon>Cyanophyceae</taxon>
        <taxon>Coleofasciculales</taxon>
        <taxon>Coleofasciculaceae</taxon>
        <taxon>Allocoleopsis</taxon>
        <taxon>Allocoleopsis franciscana</taxon>
    </lineage>
</organism>
<dbReference type="EMBL" id="CP003630">
    <property type="protein sequence ID" value="AFZ17135.1"/>
    <property type="molecule type" value="Genomic_DNA"/>
</dbReference>
<name>K9W9U2_9CYAN</name>
<gene>
    <name evidence="1" type="ORF">Mic7113_1245</name>
</gene>
<evidence type="ECO:0000313" key="2">
    <source>
        <dbReference type="Proteomes" id="UP000010471"/>
    </source>
</evidence>
<evidence type="ECO:0000313" key="1">
    <source>
        <dbReference type="EMBL" id="AFZ17135.1"/>
    </source>
</evidence>
<dbReference type="KEGG" id="mic:Mic7113_1245"/>
<proteinExistence type="predicted"/>
<dbReference type="RefSeq" id="WP_015181295.1">
    <property type="nucleotide sequence ID" value="NC_019738.1"/>
</dbReference>